<protein>
    <recommendedName>
        <fullName evidence="4">D-alanyl-D-alanine carboxypeptidase/D-alanyl-D-alanine-endopeptidase</fullName>
    </recommendedName>
</protein>
<organism evidence="3">
    <name type="scientific">marine metagenome</name>
    <dbReference type="NCBI Taxonomy" id="408172"/>
    <lineage>
        <taxon>unclassified sequences</taxon>
        <taxon>metagenomes</taxon>
        <taxon>ecological metagenomes</taxon>
    </lineage>
</organism>
<evidence type="ECO:0000256" key="1">
    <source>
        <dbReference type="ARBA" id="ARBA00006096"/>
    </source>
</evidence>
<dbReference type="InterPro" id="IPR000667">
    <property type="entry name" value="Peptidase_S13"/>
</dbReference>
<dbReference type="GO" id="GO:0006508">
    <property type="term" value="P:proteolysis"/>
    <property type="evidence" value="ECO:0007669"/>
    <property type="project" value="InterPro"/>
</dbReference>
<accession>A0A381SYE2</accession>
<evidence type="ECO:0000256" key="2">
    <source>
        <dbReference type="ARBA" id="ARBA00022801"/>
    </source>
</evidence>
<dbReference type="PANTHER" id="PTHR30023">
    <property type="entry name" value="D-ALANYL-D-ALANINE CARBOXYPEPTIDASE"/>
    <property type="match status" value="1"/>
</dbReference>
<dbReference type="PANTHER" id="PTHR30023:SF0">
    <property type="entry name" value="PENICILLIN-SENSITIVE CARBOXYPEPTIDASE A"/>
    <property type="match status" value="1"/>
</dbReference>
<name>A0A381SYE2_9ZZZZ</name>
<comment type="similarity">
    <text evidence="1">Belongs to the peptidase S13 family.</text>
</comment>
<evidence type="ECO:0000313" key="3">
    <source>
        <dbReference type="EMBL" id="SVA08348.1"/>
    </source>
</evidence>
<evidence type="ECO:0008006" key="4">
    <source>
        <dbReference type="Google" id="ProtNLM"/>
    </source>
</evidence>
<sequence>MVNTIAASTTADLRLREDLTALFETPQFDHTLWGIAVRSLDRGEDLYRINDKKLVMPASNMKAVTLAAIAEQLGWDYQFETQLLTHAAIEDGTLLGDLIVRSNGDPSLNRLHGDPVEIFTAWADELKQLGVAIIEGNIVGDDNAFDESTLGAGWAWDYLGYGYAAPIGPLQLYQNIVSLEILPGNTVGEPITVKVSPHYSGLDINILARTGPENSANTLNLVRLPSRPVLEITGSIPLGSRPVTQTASVPNPTEFFVRNLRAVLNDNGITVRGEAIDIDALVDEGNVQSPRQLLVHHSPPLTETGSVLMMVSQNLYAETFFRTLGSQEGKRTADAGRDAVRAVMTAWGISPDSYQQYDGSGLSRYNYVTADMLITLLTRMHEDPKHTDAFKATLPIAGLSGSLERRMKGGFAENNARAKTGSISNVRALSGYVTTRDQELLAFAIIANHFHLPQSMIDGVTDLAVERLASFTRH</sequence>
<reference evidence="3" key="1">
    <citation type="submission" date="2018-05" db="EMBL/GenBank/DDBJ databases">
        <authorList>
            <person name="Lanie J.A."/>
            <person name="Ng W.-L."/>
            <person name="Kazmierczak K.M."/>
            <person name="Andrzejewski T.M."/>
            <person name="Davidsen T.M."/>
            <person name="Wayne K.J."/>
            <person name="Tettelin H."/>
            <person name="Glass J.I."/>
            <person name="Rusch D."/>
            <person name="Podicherti R."/>
            <person name="Tsui H.-C.T."/>
            <person name="Winkler M.E."/>
        </authorList>
    </citation>
    <scope>NUCLEOTIDE SEQUENCE</scope>
</reference>
<dbReference type="PRINTS" id="PR00922">
    <property type="entry name" value="DADACBPTASE3"/>
</dbReference>
<dbReference type="GO" id="GO:0004185">
    <property type="term" value="F:serine-type carboxypeptidase activity"/>
    <property type="evidence" value="ECO:0007669"/>
    <property type="project" value="InterPro"/>
</dbReference>
<dbReference type="InterPro" id="IPR012338">
    <property type="entry name" value="Beta-lactam/transpept-like"/>
</dbReference>
<dbReference type="GO" id="GO:0000270">
    <property type="term" value="P:peptidoglycan metabolic process"/>
    <property type="evidence" value="ECO:0007669"/>
    <property type="project" value="TreeGrafter"/>
</dbReference>
<keyword evidence="2" id="KW-0378">Hydrolase</keyword>
<proteinExistence type="inferred from homology"/>
<dbReference type="SUPFAM" id="SSF56601">
    <property type="entry name" value="beta-lactamase/transpeptidase-like"/>
    <property type="match status" value="1"/>
</dbReference>
<dbReference type="Gene3D" id="3.40.710.10">
    <property type="entry name" value="DD-peptidase/beta-lactamase superfamily"/>
    <property type="match status" value="1"/>
</dbReference>
<dbReference type="Gene3D" id="3.50.80.20">
    <property type="entry name" value="D-Ala-D-Ala carboxypeptidase C, peptidase S13"/>
    <property type="match status" value="1"/>
</dbReference>
<dbReference type="Pfam" id="PF02113">
    <property type="entry name" value="Peptidase_S13"/>
    <property type="match status" value="1"/>
</dbReference>
<dbReference type="EMBL" id="UINC01003676">
    <property type="protein sequence ID" value="SVA08348.1"/>
    <property type="molecule type" value="Genomic_DNA"/>
</dbReference>
<gene>
    <name evidence="3" type="ORF">METZ01_LOCUS61202</name>
</gene>
<dbReference type="NCBIfam" id="TIGR00666">
    <property type="entry name" value="PBP4"/>
    <property type="match status" value="1"/>
</dbReference>
<dbReference type="AlphaFoldDB" id="A0A381SYE2"/>